<accession>A0A1I4XLL3</accession>
<feature type="signal peptide" evidence="1">
    <location>
        <begin position="1"/>
        <end position="30"/>
    </location>
</feature>
<dbReference type="GO" id="GO:0046872">
    <property type="term" value="F:metal ion binding"/>
    <property type="evidence" value="ECO:0007669"/>
    <property type="project" value="InterPro"/>
</dbReference>
<evidence type="ECO:0000256" key="1">
    <source>
        <dbReference type="SAM" id="SignalP"/>
    </source>
</evidence>
<organism evidence="3 4">
    <name type="scientific">Salegentibacter flavus</name>
    <dbReference type="NCBI Taxonomy" id="287099"/>
    <lineage>
        <taxon>Bacteria</taxon>
        <taxon>Pseudomonadati</taxon>
        <taxon>Bacteroidota</taxon>
        <taxon>Flavobacteriia</taxon>
        <taxon>Flavobacteriales</taxon>
        <taxon>Flavobacteriaceae</taxon>
        <taxon>Salegentibacter</taxon>
    </lineage>
</organism>
<dbReference type="InterPro" id="IPR011249">
    <property type="entry name" value="Metalloenz_LuxS/M16"/>
</dbReference>
<proteinExistence type="predicted"/>
<dbReference type="PANTHER" id="PTHR11851:SF224">
    <property type="entry name" value="PROCESSING PROTEASE"/>
    <property type="match status" value="1"/>
</dbReference>
<dbReference type="PANTHER" id="PTHR11851">
    <property type="entry name" value="METALLOPROTEASE"/>
    <property type="match status" value="1"/>
</dbReference>
<evidence type="ECO:0000259" key="2">
    <source>
        <dbReference type="Pfam" id="PF05193"/>
    </source>
</evidence>
<keyword evidence="4" id="KW-1185">Reference proteome</keyword>
<dbReference type="Gene3D" id="3.30.830.10">
    <property type="entry name" value="Metalloenzyme, LuxS/M16 peptidase-like"/>
    <property type="match status" value="2"/>
</dbReference>
<dbReference type="SUPFAM" id="SSF63411">
    <property type="entry name" value="LuxS/MPP-like metallohydrolase"/>
    <property type="match status" value="2"/>
</dbReference>
<feature type="chain" id="PRO_5011504783" evidence="1">
    <location>
        <begin position="31"/>
        <end position="696"/>
    </location>
</feature>
<dbReference type="InterPro" id="IPR007863">
    <property type="entry name" value="Peptidase_M16_C"/>
</dbReference>
<protein>
    <submittedName>
        <fullName evidence="3">Predicted Zn-dependent peptidase</fullName>
    </submittedName>
</protein>
<dbReference type="Pfam" id="PF05193">
    <property type="entry name" value="Peptidase_M16_C"/>
    <property type="match status" value="1"/>
</dbReference>
<evidence type="ECO:0000313" key="3">
    <source>
        <dbReference type="EMBL" id="SFN26189.1"/>
    </source>
</evidence>
<keyword evidence="1" id="KW-0732">Signal</keyword>
<dbReference type="EMBL" id="FOVL01000001">
    <property type="protein sequence ID" value="SFN26189.1"/>
    <property type="molecule type" value="Genomic_DNA"/>
</dbReference>
<dbReference type="Proteomes" id="UP000199153">
    <property type="component" value="Unassembled WGS sequence"/>
</dbReference>
<dbReference type="AlphaFoldDB" id="A0A1I4XLL3"/>
<sequence>MFNKKYKDNKMKKYILTINALLFLAFSSIAQIDRSTPPEAGPAPKINLEKPQTFTLENGLKVMIVENHKLPRVNMTLLLDNPPHSEGEKVGVSSLTGGLLGTGTTKTSKDEFNEEVDYLGANLYFSAQSVRANTLSKFLPRVLGLMAEGALTPEFTQEEFEKLQQREIENLESNEKDVAFNAGRLRRALTYGKNHPYGEFSTPETLNSVTLEDVKSHYNNYFVPENAYLAIIGDVDFEKAKQLVEENFSKWNAKEIPEVDLPEVENVETTQINLLDMPNAVQSQIAVVNSVELQKKDPDYFPALIANQILGREDGRLFNNLREDKGYTYGAYSSLGSDKYAAAFTASAEVRNEVTDSSVVAFIDEIHRIRNEKVSEEELNNAKNKYVGNFVLSLEQPSTIARYALDIETEELPEDFYETYLQKINDVTEEDVQRVAKKYFKLDQARIVVAGKASEIAKNLEKIEFNGKTLPVKYYNKLGEEVEKPQQKELDASVSVEKVYADYIQAIGGRDAVEEVETVAMIAEATVQGMALNLSMKRTRDGKLNQEVSVGGNVMSKQIFNGETGFVVAQGQKIPYTEDQIKAAKIDANPFPELEVGNASLKGIENVEGIDAYVVALGENNKAFYDAETGLKIKTVQTVSQMGQTMSIPTGYSDYQEVEGVKFPFSISQAAGPQTFEFNVTEILVNEGVTAEDFEE</sequence>
<reference evidence="3 4" key="1">
    <citation type="submission" date="2016-10" db="EMBL/GenBank/DDBJ databases">
        <authorList>
            <person name="de Groot N.N."/>
        </authorList>
    </citation>
    <scope>NUCLEOTIDE SEQUENCE [LARGE SCALE GENOMIC DNA]</scope>
    <source>
        <strain evidence="3 4">DSM 17794</strain>
    </source>
</reference>
<dbReference type="STRING" id="287099.SAMN05660413_00109"/>
<name>A0A1I4XLL3_9FLAO</name>
<gene>
    <name evidence="3" type="ORF">SAMN05660413_00109</name>
</gene>
<evidence type="ECO:0000313" key="4">
    <source>
        <dbReference type="Proteomes" id="UP000199153"/>
    </source>
</evidence>
<dbReference type="InterPro" id="IPR050361">
    <property type="entry name" value="MPP/UQCRC_Complex"/>
</dbReference>
<feature type="domain" description="Peptidase M16 C-terminal" evidence="2">
    <location>
        <begin position="208"/>
        <end position="385"/>
    </location>
</feature>